<name>A0A1B7YEL1_COLHI</name>
<dbReference type="GO" id="GO:0003849">
    <property type="term" value="F:3-deoxy-7-phosphoheptulonate synthase activity"/>
    <property type="evidence" value="ECO:0007669"/>
    <property type="project" value="UniProtKB-EC"/>
</dbReference>
<feature type="domain" description="Amidase" evidence="11">
    <location>
        <begin position="529"/>
        <end position="1005"/>
    </location>
</feature>
<dbReference type="Pfam" id="PF01474">
    <property type="entry name" value="DAHP_synth_2"/>
    <property type="match status" value="1"/>
</dbReference>
<comment type="pathway">
    <text evidence="2 9">Metabolic intermediate biosynthesis; chorismate biosynthesis; chorismate from D-erythrose 4-phosphate and phosphoenolpyruvate: step 1/7.</text>
</comment>
<comment type="catalytic activity">
    <reaction evidence="7 9">
        <text>D-erythrose 4-phosphate + phosphoenolpyruvate + H2O = 7-phospho-2-dehydro-3-deoxy-D-arabino-heptonate + phosphate</text>
        <dbReference type="Rhea" id="RHEA:14717"/>
        <dbReference type="ChEBI" id="CHEBI:15377"/>
        <dbReference type="ChEBI" id="CHEBI:16897"/>
        <dbReference type="ChEBI" id="CHEBI:43474"/>
        <dbReference type="ChEBI" id="CHEBI:58394"/>
        <dbReference type="ChEBI" id="CHEBI:58702"/>
        <dbReference type="EC" id="2.5.1.54"/>
    </reaction>
</comment>
<evidence type="ECO:0000256" key="3">
    <source>
        <dbReference type="ARBA" id="ARBA00008911"/>
    </source>
</evidence>
<keyword evidence="8" id="KW-0104">Cadmium</keyword>
<dbReference type="SUPFAM" id="SSF51569">
    <property type="entry name" value="Aldolase"/>
    <property type="match status" value="1"/>
</dbReference>
<evidence type="ECO:0000256" key="2">
    <source>
        <dbReference type="ARBA" id="ARBA00004688"/>
    </source>
</evidence>
<feature type="region of interest" description="Disordered" evidence="10">
    <location>
        <begin position="248"/>
        <end position="272"/>
    </location>
</feature>
<feature type="binding site" evidence="8">
    <location>
        <position position="380"/>
    </location>
    <ligand>
        <name>Mn(2+)</name>
        <dbReference type="ChEBI" id="CHEBI:29035"/>
    </ligand>
</feature>
<dbReference type="UniPathway" id="UPA00053">
    <property type="reaction ID" value="UER00084"/>
</dbReference>
<evidence type="ECO:0000256" key="1">
    <source>
        <dbReference type="ARBA" id="ARBA00001311"/>
    </source>
</evidence>
<keyword evidence="9" id="KW-0057">Aromatic amino acid biosynthesis</keyword>
<dbReference type="Pfam" id="PF01425">
    <property type="entry name" value="Amidase"/>
    <property type="match status" value="1"/>
</dbReference>
<dbReference type="EMBL" id="LTAN01000004">
    <property type="protein sequence ID" value="OBR10334.1"/>
    <property type="molecule type" value="Genomic_DNA"/>
</dbReference>
<feature type="binding site" evidence="8">
    <location>
        <position position="452"/>
    </location>
    <ligand>
        <name>Mn(2+)</name>
        <dbReference type="ChEBI" id="CHEBI:29035"/>
    </ligand>
</feature>
<proteinExistence type="inferred from homology"/>
<dbReference type="OrthoDB" id="6428749at2759"/>
<keyword evidence="5 9" id="KW-0808">Transferase</keyword>
<dbReference type="GO" id="GO:0009423">
    <property type="term" value="P:chorismate biosynthetic process"/>
    <property type="evidence" value="ECO:0007669"/>
    <property type="project" value="UniProtKB-UniPathway"/>
</dbReference>
<dbReference type="PANTHER" id="PTHR21337">
    <property type="entry name" value="PHOSPHO-2-DEHYDRO-3-DEOXYHEPTONATE ALDOLASE 1, 2"/>
    <property type="match status" value="1"/>
</dbReference>
<dbReference type="InterPro" id="IPR013785">
    <property type="entry name" value="Aldolase_TIM"/>
</dbReference>
<feature type="binding site" evidence="8">
    <location>
        <position position="70"/>
    </location>
    <ligand>
        <name>Mn(2+)</name>
        <dbReference type="ChEBI" id="CHEBI:29035"/>
    </ligand>
</feature>
<feature type="binding site" evidence="8">
    <location>
        <position position="315"/>
    </location>
    <ligand>
        <name>phosphoenolpyruvate</name>
        <dbReference type="ChEBI" id="CHEBI:58702"/>
    </ligand>
</feature>
<keyword evidence="9" id="KW-0028">Amino-acid biosynthesis</keyword>
<dbReference type="VEuPathDB" id="FungiDB:CH63R_06026"/>
<dbReference type="Proteomes" id="UP000092177">
    <property type="component" value="Chromosome 4"/>
</dbReference>
<dbReference type="Pfam" id="PF13649">
    <property type="entry name" value="Methyltransf_25"/>
    <property type="match status" value="1"/>
</dbReference>
<dbReference type="GO" id="GO:0004040">
    <property type="term" value="F:amidase activity"/>
    <property type="evidence" value="ECO:0007669"/>
    <property type="project" value="UniProtKB-EC"/>
</dbReference>
<evidence type="ECO:0000256" key="4">
    <source>
        <dbReference type="ARBA" id="ARBA00009199"/>
    </source>
</evidence>
<evidence type="ECO:0000259" key="12">
    <source>
        <dbReference type="Pfam" id="PF13649"/>
    </source>
</evidence>
<dbReference type="PANTHER" id="PTHR21337:SF0">
    <property type="entry name" value="PHOSPHO-2-DEHYDRO-3-DEOXYHEPTONATE ALDOLASE"/>
    <property type="match status" value="1"/>
</dbReference>
<keyword evidence="6" id="KW-0378">Hydrolase</keyword>
<dbReference type="InterPro" id="IPR029063">
    <property type="entry name" value="SAM-dependent_MTases_sf"/>
</dbReference>
<dbReference type="InterPro" id="IPR002480">
    <property type="entry name" value="DAHP_synth_2"/>
</dbReference>
<feature type="binding site" evidence="8">
    <location>
        <position position="109"/>
    </location>
    <ligand>
        <name>phosphoenolpyruvate</name>
        <dbReference type="ChEBI" id="CHEBI:58702"/>
    </ligand>
</feature>
<comment type="cofactor">
    <cofactor evidence="8">
        <name>Mn(2+)</name>
        <dbReference type="ChEBI" id="CHEBI:29035"/>
    </cofactor>
    <cofactor evidence="8">
        <name>Co(2+)</name>
        <dbReference type="ChEBI" id="CHEBI:48828"/>
    </cofactor>
    <cofactor evidence="8">
        <name>Cd(2+)</name>
        <dbReference type="ChEBI" id="CHEBI:48775"/>
    </cofactor>
    <text evidence="8">Binds 1 divalent cation per subunit. The enzyme is active with manganese, cobalt or cadmium ions.</text>
</comment>
<feature type="binding site" evidence="8">
    <location>
        <position position="422"/>
    </location>
    <ligand>
        <name>Mn(2+)</name>
        <dbReference type="ChEBI" id="CHEBI:29035"/>
    </ligand>
</feature>
<evidence type="ECO:0000256" key="7">
    <source>
        <dbReference type="ARBA" id="ARBA00047508"/>
    </source>
</evidence>
<dbReference type="InterPro" id="IPR023631">
    <property type="entry name" value="Amidase_dom"/>
</dbReference>
<dbReference type="Gene3D" id="3.40.50.150">
    <property type="entry name" value="Vaccinia Virus protein VP39"/>
    <property type="match status" value="1"/>
</dbReference>
<evidence type="ECO:0000256" key="6">
    <source>
        <dbReference type="ARBA" id="ARBA00022801"/>
    </source>
</evidence>
<dbReference type="CDD" id="cd02440">
    <property type="entry name" value="AdoMet_MTases"/>
    <property type="match status" value="1"/>
</dbReference>
<feature type="compositionally biased region" description="Low complexity" evidence="10">
    <location>
        <begin position="255"/>
        <end position="272"/>
    </location>
</feature>
<dbReference type="SUPFAM" id="SSF53335">
    <property type="entry name" value="S-adenosyl-L-methionine-dependent methyltransferases"/>
    <property type="match status" value="1"/>
</dbReference>
<feature type="binding site" evidence="8">
    <location>
        <position position="346"/>
    </location>
    <ligand>
        <name>phosphoenolpyruvate</name>
        <dbReference type="ChEBI" id="CHEBI:58702"/>
    </ligand>
</feature>
<gene>
    <name evidence="13" type="ORF">CH63R_06026</name>
</gene>
<evidence type="ECO:0000313" key="13">
    <source>
        <dbReference type="EMBL" id="OBR10334.1"/>
    </source>
</evidence>
<sequence>MSSSDWSPDSWRSKPIKQAPGYPDEAALNKSVKELSRLPPIVHPKEIVALKQHLRDVALGEAFLLQGGDCAELFDYCEPNAIESKIKLLLQMSLVLVWGADKRVVRIGRMAGQYAKPRSSPTEMVNGVELPSFRGDILNGFQVGERDIDPQRLVKAYQYSSATLNYVRACLSSGIADLHRPLDWGLGHVRDPELKRKYSEAVLSLTDMLRFLHTIGADRSDKLETVDLFTSHEGLLLEYEQPLTRLLETPAPRPTTNGARSGANGNGNGSATAAETKKEYYDTSAHFLWIGDRTRQIDGAHVEFFRGIANPIGIKVGPTTPTDDLLALLRTLNPDCEPGKITLITRYGASKVRSLLPAHIRAVEDSEYQRCVVWQCDPMHGNTLSTGSGIKTRRFRDIFEELQETLRIHKEQGSYLGGVHLELTGDAVTECLGGSEGLDEDDLSTNYTSFCDPRLNEKQALELAFLIADHYRNERRPVSQFKQSERVDRIRRLTAYQGPFTAQDRQILDRPIEELVQDVHKTILKPIDILRTYGKVALRAHERTNCLTEVMIADAETWVDDGSIDMKGPLAGIPVSLKDTIVVGGYDTTVGFSSFVGNKTPTDGPVVRLLKDAGAVPYVKTNLPITLLSFESTNDVWGRCTNPHNARYSPGGSTGGESALLAMGGRIGIGSDVAGSVRAPAHFSGCYSLRCSTGRWPKLGFCTSMPGQEGVPSVYSPMARTLDDLRYFTRAVVGMRPWEYDYSVHPMPWKADIEEDWRAKPRLRVGVMRTDGVVDPSPACRRALEMVEDALRREGHEIVEVDPPSPYEGLQIASLALNADGCRTFATFFRAGEWNDPGAARMKSLMDLAAPLRYLYYLWVKYVRRDDIWAGLVRDWRPQSASENWKLVARREAYRARWFSWWDSAGVDFLITPPNATPAVPHDGMRDAVSSCGYTFLFNLLDYTAGVIPVTHVDKQLDQLPGDFNIRKLNGVAQGAYKLYDACDMHGLPVGVQVVGRRLEEEKVLSIMKRVEDALGDDKYKLLEAYQHSASFVPKLATKVVQWLDVQKDDVILDIGCGDGILDVQFGKILAQGSGSLHGIDASPAMISAAKKAVEAAGLSNCEFEVLDATRIATSQTPTLHAPTFTKAFSNAALHWILRPPGSHVPVFTAIRDALQPGGTLALEMGGLGNVAEMRTAIVMAVARRVGLPKAVEADPWFFPDEAWLTDVLEREVGGWKVERVEREWRPTTADTGGVEGWVRLMGKVLLDAVPEEGGQREEAVREVVDVLRHVCKIPGDGEMISYVRLRCLARKL</sequence>
<evidence type="ECO:0000259" key="11">
    <source>
        <dbReference type="Pfam" id="PF01425"/>
    </source>
</evidence>
<dbReference type="SUPFAM" id="SSF75304">
    <property type="entry name" value="Amidase signature (AS) enzymes"/>
    <property type="match status" value="1"/>
</dbReference>
<dbReference type="Gene3D" id="3.90.1300.10">
    <property type="entry name" value="Amidase signature (AS) domain"/>
    <property type="match status" value="1"/>
</dbReference>
<protein>
    <recommendedName>
        <fullName evidence="9">Phospho-2-dehydro-3-deoxyheptonate aldolase</fullName>
        <ecNumber evidence="9">2.5.1.54</ecNumber>
    </recommendedName>
</protein>
<evidence type="ECO:0000256" key="8">
    <source>
        <dbReference type="PIRSR" id="PIRSR602480-1"/>
    </source>
</evidence>
<feature type="region of interest" description="Disordered" evidence="10">
    <location>
        <begin position="1"/>
        <end position="23"/>
    </location>
</feature>
<dbReference type="Gene3D" id="3.20.20.70">
    <property type="entry name" value="Aldolase class I"/>
    <property type="match status" value="1"/>
</dbReference>
<evidence type="ECO:0000256" key="9">
    <source>
        <dbReference type="RuleBase" id="RU363071"/>
    </source>
</evidence>
<dbReference type="EC" id="2.5.1.54" evidence="9"/>
<dbReference type="KEGG" id="chig:CH63R_06026"/>
<evidence type="ECO:0000313" key="14">
    <source>
        <dbReference type="Proteomes" id="UP000092177"/>
    </source>
</evidence>
<accession>A0A1B7YEL1</accession>
<feature type="domain" description="Methyltransferase" evidence="12">
    <location>
        <begin position="1052"/>
        <end position="1159"/>
    </location>
</feature>
<evidence type="ECO:0000256" key="10">
    <source>
        <dbReference type="SAM" id="MobiDB-lite"/>
    </source>
</evidence>
<feature type="compositionally biased region" description="Low complexity" evidence="10">
    <location>
        <begin position="1"/>
        <end position="10"/>
    </location>
</feature>
<dbReference type="GO" id="GO:0009073">
    <property type="term" value="P:aromatic amino acid family biosynthetic process"/>
    <property type="evidence" value="ECO:0007669"/>
    <property type="project" value="UniProtKB-KW"/>
</dbReference>
<comment type="similarity">
    <text evidence="4">Belongs to the amidase family.</text>
</comment>
<comment type="caution">
    <text evidence="13">The sequence shown here is derived from an EMBL/GenBank/DDBJ whole genome shotgun (WGS) entry which is preliminary data.</text>
</comment>
<dbReference type="InterPro" id="IPR036928">
    <property type="entry name" value="AS_sf"/>
</dbReference>
<keyword evidence="8" id="KW-0170">Cobalt</keyword>
<evidence type="ECO:0000256" key="5">
    <source>
        <dbReference type="ARBA" id="ARBA00022679"/>
    </source>
</evidence>
<dbReference type="FunFam" id="3.90.1300.10:FF:000003">
    <property type="entry name" value="Amidase signature enzyme"/>
    <property type="match status" value="1"/>
</dbReference>
<dbReference type="RefSeq" id="XP_018158851.1">
    <property type="nucleotide sequence ID" value="XM_018301001.1"/>
</dbReference>
<comment type="similarity">
    <text evidence="3 9">Belongs to the class-II DAHP synthase family.</text>
</comment>
<dbReference type="GO" id="GO:0008652">
    <property type="term" value="P:amino acid biosynthetic process"/>
    <property type="evidence" value="ECO:0007669"/>
    <property type="project" value="UniProtKB-KW"/>
</dbReference>
<dbReference type="InterPro" id="IPR041698">
    <property type="entry name" value="Methyltransf_25"/>
</dbReference>
<keyword evidence="14" id="KW-1185">Reference proteome</keyword>
<dbReference type="GeneID" id="28865108"/>
<organism evidence="13 14">
    <name type="scientific">Colletotrichum higginsianum (strain IMI 349063)</name>
    <name type="common">Crucifer anthracnose fungus</name>
    <dbReference type="NCBI Taxonomy" id="759273"/>
    <lineage>
        <taxon>Eukaryota</taxon>
        <taxon>Fungi</taxon>
        <taxon>Dikarya</taxon>
        <taxon>Ascomycota</taxon>
        <taxon>Pezizomycotina</taxon>
        <taxon>Sordariomycetes</taxon>
        <taxon>Hypocreomycetidae</taxon>
        <taxon>Glomerellales</taxon>
        <taxon>Glomerellaceae</taxon>
        <taxon>Colletotrichum</taxon>
        <taxon>Colletotrichum destructivum species complex</taxon>
    </lineage>
</organism>
<keyword evidence="8" id="KW-0464">Manganese</keyword>
<comment type="catalytic activity">
    <reaction evidence="1">
        <text>a monocarboxylic acid amide + H2O = a monocarboxylate + NH4(+)</text>
        <dbReference type="Rhea" id="RHEA:12020"/>
        <dbReference type="ChEBI" id="CHEBI:15377"/>
        <dbReference type="ChEBI" id="CHEBI:28938"/>
        <dbReference type="ChEBI" id="CHEBI:35757"/>
        <dbReference type="ChEBI" id="CHEBI:83628"/>
        <dbReference type="EC" id="3.5.1.4"/>
    </reaction>
</comment>
<reference evidence="14" key="1">
    <citation type="journal article" date="2017" name="BMC Genomics">
        <title>Gapless genome assembly of Colletotrichum higginsianum reveals chromosome structure and association of transposable elements with secondary metabolite gene clusters.</title>
        <authorList>
            <person name="Dallery J.-F."/>
            <person name="Lapalu N."/>
            <person name="Zampounis A."/>
            <person name="Pigne S."/>
            <person name="Luyten I."/>
            <person name="Amselem J."/>
            <person name="Wittenberg A.H.J."/>
            <person name="Zhou S."/>
            <person name="de Queiroz M.V."/>
            <person name="Robin G.P."/>
            <person name="Auger A."/>
            <person name="Hainaut M."/>
            <person name="Henrissat B."/>
            <person name="Kim K.-T."/>
            <person name="Lee Y.-H."/>
            <person name="Lespinet O."/>
            <person name="Schwartz D.C."/>
            <person name="Thon M.R."/>
            <person name="O'Connell R.J."/>
        </authorList>
    </citation>
    <scope>NUCLEOTIDE SEQUENCE [LARGE SCALE GENOMIC DNA]</scope>
    <source>
        <strain evidence="14">IMI 349063</strain>
    </source>
</reference>